<comment type="similarity">
    <text evidence="2">Belongs to the autoinducer-2 exporter (AI-2E) (TC 2.A.86) family.</text>
</comment>
<comment type="subcellular location">
    <subcellularLocation>
        <location evidence="1">Membrane</location>
        <topology evidence="1">Multi-pass membrane protein</topology>
    </subcellularLocation>
</comment>
<proteinExistence type="inferred from homology"/>
<evidence type="ECO:0000313" key="8">
    <source>
        <dbReference type="Proteomes" id="UP001524478"/>
    </source>
</evidence>
<evidence type="ECO:0000256" key="2">
    <source>
        <dbReference type="ARBA" id="ARBA00009773"/>
    </source>
</evidence>
<dbReference type="PANTHER" id="PTHR21716">
    <property type="entry name" value="TRANSMEMBRANE PROTEIN"/>
    <property type="match status" value="1"/>
</dbReference>
<evidence type="ECO:0000256" key="6">
    <source>
        <dbReference type="SAM" id="Phobius"/>
    </source>
</evidence>
<dbReference type="Proteomes" id="UP001524478">
    <property type="component" value="Unassembled WGS sequence"/>
</dbReference>
<sequence length="160" mass="17276">MDNKKDFLKQIMNDTGKGIKGYMKAQVTLMIITFIILGIGLTIIGAKHPILISAGIAILDIIPVLGAGIVMIPWAVINFIIGNKDMGADLATLYVILVILRQFIEPKIVGKEIGVRPLYTFIATILGSIILGPIGIILGPLAAVIISSIMKTKKKTDNRR</sequence>
<evidence type="ECO:0000256" key="4">
    <source>
        <dbReference type="ARBA" id="ARBA00022989"/>
    </source>
</evidence>
<gene>
    <name evidence="7" type="ORF">NE686_11250</name>
</gene>
<dbReference type="RefSeq" id="WP_256311581.1">
    <property type="nucleotide sequence ID" value="NZ_JANGAC010000007.1"/>
</dbReference>
<organism evidence="7 8">
    <name type="scientific">Tissierella carlieri</name>
    <dbReference type="NCBI Taxonomy" id="689904"/>
    <lineage>
        <taxon>Bacteria</taxon>
        <taxon>Bacillati</taxon>
        <taxon>Bacillota</taxon>
        <taxon>Tissierellia</taxon>
        <taxon>Tissierellales</taxon>
        <taxon>Tissierellaceae</taxon>
        <taxon>Tissierella</taxon>
    </lineage>
</organism>
<dbReference type="PANTHER" id="PTHR21716:SF68">
    <property type="entry name" value="TRANSPORT PROTEIN YTVI-RELATED"/>
    <property type="match status" value="1"/>
</dbReference>
<feature type="transmembrane region" description="Helical" evidence="6">
    <location>
        <begin position="21"/>
        <end position="44"/>
    </location>
</feature>
<evidence type="ECO:0000256" key="1">
    <source>
        <dbReference type="ARBA" id="ARBA00004141"/>
    </source>
</evidence>
<keyword evidence="4 6" id="KW-1133">Transmembrane helix</keyword>
<keyword evidence="3 6" id="KW-0812">Transmembrane</keyword>
<keyword evidence="5 6" id="KW-0472">Membrane</keyword>
<accession>A0ABT1SB16</accession>
<protein>
    <submittedName>
        <fullName evidence="7">AI-2E family transporter</fullName>
    </submittedName>
</protein>
<dbReference type="InterPro" id="IPR002549">
    <property type="entry name" value="AI-2E-like"/>
</dbReference>
<feature type="transmembrane region" description="Helical" evidence="6">
    <location>
        <begin position="50"/>
        <end position="74"/>
    </location>
</feature>
<keyword evidence="8" id="KW-1185">Reference proteome</keyword>
<reference evidence="7 8" key="1">
    <citation type="submission" date="2022-06" db="EMBL/GenBank/DDBJ databases">
        <title>Isolation of gut microbiota from human fecal samples.</title>
        <authorList>
            <person name="Pamer E.G."/>
            <person name="Barat B."/>
            <person name="Waligurski E."/>
            <person name="Medina S."/>
            <person name="Paddock L."/>
            <person name="Mostad J."/>
        </authorList>
    </citation>
    <scope>NUCLEOTIDE SEQUENCE [LARGE SCALE GENOMIC DNA]</scope>
    <source>
        <strain evidence="7 8">DFI.7.95</strain>
    </source>
</reference>
<feature type="transmembrane region" description="Helical" evidence="6">
    <location>
        <begin position="86"/>
        <end position="104"/>
    </location>
</feature>
<comment type="caution">
    <text evidence="7">The sequence shown here is derived from an EMBL/GenBank/DDBJ whole genome shotgun (WGS) entry which is preliminary data.</text>
</comment>
<evidence type="ECO:0000256" key="3">
    <source>
        <dbReference type="ARBA" id="ARBA00022692"/>
    </source>
</evidence>
<name>A0ABT1SB16_9FIRM</name>
<dbReference type="Pfam" id="PF01594">
    <property type="entry name" value="AI-2E_transport"/>
    <property type="match status" value="1"/>
</dbReference>
<feature type="transmembrane region" description="Helical" evidence="6">
    <location>
        <begin position="124"/>
        <end position="150"/>
    </location>
</feature>
<dbReference type="EMBL" id="JANGAC010000007">
    <property type="protein sequence ID" value="MCQ4923668.1"/>
    <property type="molecule type" value="Genomic_DNA"/>
</dbReference>
<evidence type="ECO:0000313" key="7">
    <source>
        <dbReference type="EMBL" id="MCQ4923668.1"/>
    </source>
</evidence>
<evidence type="ECO:0000256" key="5">
    <source>
        <dbReference type="ARBA" id="ARBA00023136"/>
    </source>
</evidence>